<organism evidence="5">
    <name type="scientific">Halomonas sp. RT37</name>
    <dbReference type="NCBI Taxonomy" id="2950872"/>
    <lineage>
        <taxon>Bacteria</taxon>
        <taxon>Pseudomonadati</taxon>
        <taxon>Pseudomonadota</taxon>
        <taxon>Gammaproteobacteria</taxon>
        <taxon>Oceanospirillales</taxon>
        <taxon>Halomonadaceae</taxon>
        <taxon>Halomonas</taxon>
    </lineage>
</organism>
<gene>
    <name evidence="5" type="ORF">NFG58_06860</name>
</gene>
<dbReference type="PROSITE" id="PS00868">
    <property type="entry name" value="CYS_MET_METAB_PP"/>
    <property type="match status" value="1"/>
</dbReference>
<dbReference type="GO" id="GO:0016846">
    <property type="term" value="F:carbon-sulfur lyase activity"/>
    <property type="evidence" value="ECO:0007669"/>
    <property type="project" value="TreeGrafter"/>
</dbReference>
<dbReference type="InterPro" id="IPR015422">
    <property type="entry name" value="PyrdxlP-dep_Trfase_small"/>
</dbReference>
<name>A0AAU7KNJ0_9GAMM</name>
<dbReference type="PANTHER" id="PTHR11808">
    <property type="entry name" value="TRANS-SULFURATION ENZYME FAMILY MEMBER"/>
    <property type="match status" value="1"/>
</dbReference>
<dbReference type="GO" id="GO:0030170">
    <property type="term" value="F:pyridoxal phosphate binding"/>
    <property type="evidence" value="ECO:0007669"/>
    <property type="project" value="InterPro"/>
</dbReference>
<dbReference type="SUPFAM" id="SSF53383">
    <property type="entry name" value="PLP-dependent transferases"/>
    <property type="match status" value="1"/>
</dbReference>
<dbReference type="InterPro" id="IPR015424">
    <property type="entry name" value="PyrdxlP-dep_Trfase"/>
</dbReference>
<dbReference type="Pfam" id="PF01053">
    <property type="entry name" value="Cys_Met_Meta_PP"/>
    <property type="match status" value="1"/>
</dbReference>
<accession>A0AAU7KNJ0</accession>
<keyword evidence="5" id="KW-0032">Aminotransferase</keyword>
<dbReference type="AlphaFoldDB" id="A0AAU7KNJ0"/>
<dbReference type="InterPro" id="IPR015421">
    <property type="entry name" value="PyrdxlP-dep_Trfase_major"/>
</dbReference>
<evidence type="ECO:0000256" key="2">
    <source>
        <dbReference type="ARBA" id="ARBA00022898"/>
    </source>
</evidence>
<dbReference type="GO" id="GO:0009086">
    <property type="term" value="P:methionine biosynthetic process"/>
    <property type="evidence" value="ECO:0007669"/>
    <property type="project" value="UniProtKB-ARBA"/>
</dbReference>
<dbReference type="InterPro" id="IPR000277">
    <property type="entry name" value="Cys/Met-Metab_PyrdxlP-dep_enz"/>
</dbReference>
<dbReference type="RefSeq" id="WP_348827842.1">
    <property type="nucleotide sequence ID" value="NZ_CP098827.1"/>
</dbReference>
<dbReference type="GO" id="GO:0005737">
    <property type="term" value="C:cytoplasm"/>
    <property type="evidence" value="ECO:0007669"/>
    <property type="project" value="TreeGrafter"/>
</dbReference>
<dbReference type="FunFam" id="3.40.640.10:FF:000046">
    <property type="entry name" value="Cystathionine gamma-lyase"/>
    <property type="match status" value="1"/>
</dbReference>
<dbReference type="GO" id="GO:0019346">
    <property type="term" value="P:transsulfuration"/>
    <property type="evidence" value="ECO:0007669"/>
    <property type="project" value="InterPro"/>
</dbReference>
<dbReference type="InterPro" id="IPR054542">
    <property type="entry name" value="Cys_met_metab_PP"/>
</dbReference>
<evidence type="ECO:0000256" key="3">
    <source>
        <dbReference type="PIRSR" id="PIRSR001434-2"/>
    </source>
</evidence>
<reference evidence="5" key="1">
    <citation type="submission" date="2022-06" db="EMBL/GenBank/DDBJ databases">
        <title>A novel DMS-producing enzyme.</title>
        <authorList>
            <person name="Zhang Y."/>
        </authorList>
    </citation>
    <scope>NUCLEOTIDE SEQUENCE</scope>
    <source>
        <strain evidence="5">RT37</strain>
    </source>
</reference>
<proteinExistence type="inferred from homology"/>
<comment type="similarity">
    <text evidence="4">Belongs to the trans-sulfuration enzymes family.</text>
</comment>
<dbReference type="PIRSF" id="PIRSF001434">
    <property type="entry name" value="CGS"/>
    <property type="match status" value="1"/>
</dbReference>
<keyword evidence="5" id="KW-0808">Transferase</keyword>
<dbReference type="FunFam" id="3.90.1150.10:FF:000033">
    <property type="entry name" value="Cystathionine gamma-synthase"/>
    <property type="match status" value="1"/>
</dbReference>
<evidence type="ECO:0000256" key="1">
    <source>
        <dbReference type="ARBA" id="ARBA00001933"/>
    </source>
</evidence>
<comment type="cofactor">
    <cofactor evidence="1 4">
        <name>pyridoxal 5'-phosphate</name>
        <dbReference type="ChEBI" id="CHEBI:597326"/>
    </cofactor>
</comment>
<evidence type="ECO:0000256" key="4">
    <source>
        <dbReference type="RuleBase" id="RU362118"/>
    </source>
</evidence>
<dbReference type="CDD" id="cd00614">
    <property type="entry name" value="CGS_like"/>
    <property type="match status" value="1"/>
</dbReference>
<dbReference type="Gene3D" id="3.40.640.10">
    <property type="entry name" value="Type I PLP-dependent aspartate aminotransferase-like (Major domain)"/>
    <property type="match status" value="1"/>
</dbReference>
<dbReference type="Gene3D" id="3.90.1150.10">
    <property type="entry name" value="Aspartate Aminotransferase, domain 1"/>
    <property type="match status" value="1"/>
</dbReference>
<protein>
    <submittedName>
        <fullName evidence="5">Aminotransferase class I/II-fold pyridoxal phosphate-dependent enzyme</fullName>
    </submittedName>
</protein>
<sequence>MPRLDRYGLATRTIHGQQQRDPFGSPHMPIYDTTTFAFDDTASLREVGEGKRRGGFYSRYGMNPTLYALEDVLAGLEGAEAALSFSAGMGAISALLLAHGKKGVVGYGEIYGGTLGLMAKGLPSLGYPVDLVLGDEGDALERRLREGVGLVFVETPSNPTLAITDIEKLARHAHAHGALVVVDNTFATPVNQLPLPLGADLVVHSATKYLGGHSDLTAGAVMGTRALLEPIDWWRQSLGSAPSPQTASLLSRSLKTLSVRVAQHNRSAQTIAEALQSHAAVRRVHYPGLTSHPGHEVARRQMRGFGGMLTLELEADLSLTEKIAESLRWFALAPSLGGAESLVTQPRTTTHVDLSDEERQRRGISDSMLRLSIGLEDVEDLLEDLDQALRIA</sequence>
<dbReference type="EMBL" id="CP098827">
    <property type="protein sequence ID" value="XBO72418.1"/>
    <property type="molecule type" value="Genomic_DNA"/>
</dbReference>
<dbReference type="GO" id="GO:0008483">
    <property type="term" value="F:transaminase activity"/>
    <property type="evidence" value="ECO:0007669"/>
    <property type="project" value="UniProtKB-KW"/>
</dbReference>
<feature type="modified residue" description="N6-(pyridoxal phosphate)lysine" evidence="3">
    <location>
        <position position="208"/>
    </location>
</feature>
<keyword evidence="2 3" id="KW-0663">Pyridoxal phosphate</keyword>
<evidence type="ECO:0000313" key="5">
    <source>
        <dbReference type="EMBL" id="XBO72418.1"/>
    </source>
</evidence>